<evidence type="ECO:0000256" key="1">
    <source>
        <dbReference type="SAM" id="MobiDB-lite"/>
    </source>
</evidence>
<keyword evidence="3" id="KW-1185">Reference proteome</keyword>
<comment type="caution">
    <text evidence="2">The sequence shown here is derived from an EMBL/GenBank/DDBJ whole genome shotgun (WGS) entry which is preliminary data.</text>
</comment>
<evidence type="ECO:0000313" key="3">
    <source>
        <dbReference type="Proteomes" id="UP000216024"/>
    </source>
</evidence>
<feature type="region of interest" description="Disordered" evidence="1">
    <location>
        <begin position="51"/>
        <end position="76"/>
    </location>
</feature>
<dbReference type="InterPro" id="IPR024997">
    <property type="entry name" value="DUF3892"/>
</dbReference>
<dbReference type="OrthoDB" id="1911032at2"/>
<proteinExistence type="predicted"/>
<accession>A0A267MJQ7</accession>
<dbReference type="EMBL" id="NIBG01000010">
    <property type="protein sequence ID" value="PAB59020.1"/>
    <property type="molecule type" value="Genomic_DNA"/>
</dbReference>
<organism evidence="2 3">
    <name type="scientific">Anaeromicrobium sediminis</name>
    <dbReference type="NCBI Taxonomy" id="1478221"/>
    <lineage>
        <taxon>Bacteria</taxon>
        <taxon>Bacillati</taxon>
        <taxon>Bacillota</taxon>
        <taxon>Clostridia</taxon>
        <taxon>Peptostreptococcales</taxon>
        <taxon>Thermotaleaceae</taxon>
        <taxon>Anaeromicrobium</taxon>
    </lineage>
</organism>
<protein>
    <recommendedName>
        <fullName evidence="4">DUF3892 domain-containing protein</fullName>
    </recommendedName>
</protein>
<name>A0A267MJQ7_9FIRM</name>
<dbReference type="Proteomes" id="UP000216024">
    <property type="component" value="Unassembled WGS sequence"/>
</dbReference>
<dbReference type="AlphaFoldDB" id="A0A267MJQ7"/>
<sequence length="76" mass="8449">MMEQREIIKVRKDSNGNITDVMLSDGSECTMDQAISMAKEGLIDGVHVTKPREGKEHLRTNRNATDGDNLDSLALF</sequence>
<evidence type="ECO:0000313" key="2">
    <source>
        <dbReference type="EMBL" id="PAB59020.1"/>
    </source>
</evidence>
<evidence type="ECO:0008006" key="4">
    <source>
        <dbReference type="Google" id="ProtNLM"/>
    </source>
</evidence>
<dbReference type="Pfam" id="PF13031">
    <property type="entry name" value="DUF3892"/>
    <property type="match status" value="1"/>
</dbReference>
<reference evidence="2 3" key="1">
    <citation type="submission" date="2017-06" db="EMBL/GenBank/DDBJ databases">
        <title>Draft genome sequence of anaerobic fermentative bacterium Anaeromicrobium sediminis DY2726D isolated from West Pacific Ocean sediments.</title>
        <authorList>
            <person name="Zeng X."/>
        </authorList>
    </citation>
    <scope>NUCLEOTIDE SEQUENCE [LARGE SCALE GENOMIC DNA]</scope>
    <source>
        <strain evidence="2 3">DY2726D</strain>
    </source>
</reference>
<gene>
    <name evidence="2" type="ORF">CCE28_12620</name>
</gene>